<organism evidence="1 2">
    <name type="scientific">Ajellomyces capsulatus</name>
    <name type="common">Darling's disease fungus</name>
    <name type="synonym">Histoplasma capsulatum</name>
    <dbReference type="NCBI Taxonomy" id="5037"/>
    <lineage>
        <taxon>Eukaryota</taxon>
        <taxon>Fungi</taxon>
        <taxon>Dikarya</taxon>
        <taxon>Ascomycota</taxon>
        <taxon>Pezizomycotina</taxon>
        <taxon>Eurotiomycetes</taxon>
        <taxon>Eurotiomycetidae</taxon>
        <taxon>Onygenales</taxon>
        <taxon>Ajellomycetaceae</taxon>
        <taxon>Histoplasma</taxon>
    </lineage>
</organism>
<comment type="caution">
    <text evidence="1">The sequence shown here is derived from an EMBL/GenBank/DDBJ whole genome shotgun (WGS) entry which is preliminary data.</text>
</comment>
<name>A0A8H8D925_AJECA</name>
<dbReference type="AlphaFoldDB" id="A0A8H8D925"/>
<protein>
    <submittedName>
        <fullName evidence="1">Uncharacterized protein</fullName>
    </submittedName>
</protein>
<sequence length="66" mass="8181">MERRLFFYSFLLERCFSYHDSLLFPLCGLLYVERFLEANMKARTWKMQLFKLGQNRCFRGKTREED</sequence>
<gene>
    <name evidence="1" type="ORF">I7I52_02400</name>
</gene>
<dbReference type="Proteomes" id="UP000670092">
    <property type="component" value="Unassembled WGS sequence"/>
</dbReference>
<dbReference type="VEuPathDB" id="FungiDB:I7I52_02400"/>
<evidence type="ECO:0000313" key="1">
    <source>
        <dbReference type="EMBL" id="KAG5304158.1"/>
    </source>
</evidence>
<dbReference type="EMBL" id="JAEVHI010000001">
    <property type="protein sequence ID" value="KAG5304158.1"/>
    <property type="molecule type" value="Genomic_DNA"/>
</dbReference>
<reference evidence="1 2" key="1">
    <citation type="submission" date="2021-01" db="EMBL/GenBank/DDBJ databases">
        <title>Chromosome-level genome assembly of a human fungal pathogen reveals clustering of transcriptionally co-regulated genes.</title>
        <authorList>
            <person name="Voorhies M."/>
            <person name="Cohen S."/>
            <person name="Shea T.P."/>
            <person name="Petrus S."/>
            <person name="Munoz J.F."/>
            <person name="Poplawski S."/>
            <person name="Goldman W.E."/>
            <person name="Michael T."/>
            <person name="Cuomo C.A."/>
            <person name="Sil A."/>
            <person name="Beyhan S."/>
        </authorList>
    </citation>
    <scope>NUCLEOTIDE SEQUENCE [LARGE SCALE GENOMIC DNA]</scope>
    <source>
        <strain evidence="1 2">G184AR</strain>
    </source>
</reference>
<proteinExistence type="predicted"/>
<evidence type="ECO:0000313" key="2">
    <source>
        <dbReference type="Proteomes" id="UP000670092"/>
    </source>
</evidence>
<accession>A0A8H8D925</accession>